<dbReference type="EMBL" id="JBBHLL010000321">
    <property type="protein sequence ID" value="KAK7805929.1"/>
    <property type="molecule type" value="Genomic_DNA"/>
</dbReference>
<evidence type="ECO:0000313" key="2">
    <source>
        <dbReference type="Proteomes" id="UP001488838"/>
    </source>
</evidence>
<gene>
    <name evidence="1" type="ORF">U0070_003795</name>
</gene>
<protein>
    <submittedName>
        <fullName evidence="1">Uncharacterized protein</fullName>
    </submittedName>
</protein>
<evidence type="ECO:0000313" key="1">
    <source>
        <dbReference type="EMBL" id="KAK7805929.1"/>
    </source>
</evidence>
<sequence>MLVLVYAHRKGGRQASLSKLHFSVSMGREMEQARKIEVTSCIVTEWIPKIQSKWTEHSTTGCHDCYLPTGKQKGLLRVITDKNCESALCSGKALSYPETHLDYLDRETDRQTDRQGLEEGILPKDPGASTPTLYLVYDLESTAHLYGPEKERLGLHALEVPVQNSAKQV</sequence>
<reference evidence="1 2" key="1">
    <citation type="journal article" date="2023" name="bioRxiv">
        <title>Conserved and derived expression patterns and positive selection on dental genes reveal complex evolutionary context of ever-growing rodent molars.</title>
        <authorList>
            <person name="Calamari Z.T."/>
            <person name="Song A."/>
            <person name="Cohen E."/>
            <person name="Akter M."/>
            <person name="Roy R.D."/>
            <person name="Hallikas O."/>
            <person name="Christensen M.M."/>
            <person name="Li P."/>
            <person name="Marangoni P."/>
            <person name="Jernvall J."/>
            <person name="Klein O.D."/>
        </authorList>
    </citation>
    <scope>NUCLEOTIDE SEQUENCE [LARGE SCALE GENOMIC DNA]</scope>
    <source>
        <strain evidence="1">V071</strain>
    </source>
</reference>
<proteinExistence type="predicted"/>
<organism evidence="1 2">
    <name type="scientific">Myodes glareolus</name>
    <name type="common">Bank vole</name>
    <name type="synonym">Clethrionomys glareolus</name>
    <dbReference type="NCBI Taxonomy" id="447135"/>
    <lineage>
        <taxon>Eukaryota</taxon>
        <taxon>Metazoa</taxon>
        <taxon>Chordata</taxon>
        <taxon>Craniata</taxon>
        <taxon>Vertebrata</taxon>
        <taxon>Euteleostomi</taxon>
        <taxon>Mammalia</taxon>
        <taxon>Eutheria</taxon>
        <taxon>Euarchontoglires</taxon>
        <taxon>Glires</taxon>
        <taxon>Rodentia</taxon>
        <taxon>Myomorpha</taxon>
        <taxon>Muroidea</taxon>
        <taxon>Cricetidae</taxon>
        <taxon>Arvicolinae</taxon>
        <taxon>Myodes</taxon>
    </lineage>
</organism>
<dbReference type="AlphaFoldDB" id="A0AAW0HV25"/>
<accession>A0AAW0HV25</accession>
<name>A0AAW0HV25_MYOGA</name>
<dbReference type="Proteomes" id="UP001488838">
    <property type="component" value="Unassembled WGS sequence"/>
</dbReference>
<keyword evidence="2" id="KW-1185">Reference proteome</keyword>
<comment type="caution">
    <text evidence="1">The sequence shown here is derived from an EMBL/GenBank/DDBJ whole genome shotgun (WGS) entry which is preliminary data.</text>
</comment>